<dbReference type="InterPro" id="IPR007075">
    <property type="entry name" value="RNA_pol_Rpb1_6"/>
</dbReference>
<dbReference type="Pfam" id="PF04998">
    <property type="entry name" value="RNA_pol_Rpb1_5"/>
    <property type="match status" value="1"/>
</dbReference>
<dbReference type="InterPro" id="IPR007080">
    <property type="entry name" value="RNA_pol_Rpb1_1"/>
</dbReference>
<keyword evidence="3 6" id="KW-0808">Transferase</keyword>
<dbReference type="Pfam" id="PF04992">
    <property type="entry name" value="RNA_pol_Rpb1_6"/>
    <property type="match status" value="1"/>
</dbReference>
<sequence length="1787" mass="204840">MSISGQKFRFSSAELAQIKAIQFCSMSEQEIERWTVTEVKKQQEDIPGAMNFDRSFTGDGELCDKRLGINAPFDICGYCGQGRECPGHFGHINLPEHIYHMGFLETVAKILNCICHECSKLKEPISKGQNDRNLQKFYNLIQNFFTYSRHIKQQQTERKDRSNELEIQGRLKRNLNFLSKLLKNVTVCSSVEQNRRNQQELAEQNTTQISTTGQNSRATLCNCNNCYIKFTKEKYHKIAYWTDSKDKNSKKYLKAEKAYEILSKIDENDCKILGFSGYTKPKDLLIKKILVPPPQVRPSIQFSIDKPASHDDLTQVYDNILTQCRIIKEKKENNSGDQEIQEVIDKMTLDFGRMMDNQKNIETLTISKKKKKVKCIKSRLKGKEGRIRQNIMGKRVDFSARSVISGDANLELDQLGVPRAIAYELTYPVEVNYYNYNYILNLFKQNYIKTVLVPDSKKEKEEYIAYSELEMSEQQLEEMIDYGVIVERYMMDGDFVLFNRQPTLHKMSMMGHRVKVLPGSTFRLNLSVTTPYNADFDGDEMNMHVPQSLESFSELKYLCHVPTQIVTPKANKPVMGIVQDSLLGSCLFTLRDTFLTKQQAMNLTMFVMGWKGELPMPAILKPQPLWTGKQIMSMIIPKRIQLVKPGDDKIDIWNTQDDSTIYIERGELLQGTMNKNIIGDGGGGLIHTVWLDEGSKHSCDFMTQCQRIVNNWLIMVGFTISCSDMVPMKNCDEKVQQVMQDAEASWEKTFDLFQDDKQIEEKKLHKPGTNIFNSLEFEVNNILNEYRNLANKAATDAIPFRYNNFKKMVWSGSKGKDTNLAQVLGVVGQQNVEGKRVAMGFQRRTLPHFQKDTYGLSERGYVKNNFFRGLLPYEFFFHTMGGREGLSDTAVKTANTGYIQRKLVKAIEDVKVCYDGTVRESSGTMLETSYGEDGLAGEFIEYHDYYSKKIIPMKQSKFAENYKFTNLTPEQKQMLDPKIVDSLPLDLDDPQNQLNYEYKKLQKAQKLMIQTFVKPNRIGNVHLPVDVRRIIRDMRKCTDKYLSLSPYTVIEKTQELIKELKDFSAKRHQKDTIGLFKAHIRFNLASKKIIFEDKLDAMSIDNLIGEIKKKFFKAISHPGESVGSMAAQSIGEPTTQMTLNTFHFAGSSDRNVTLGVPRLQELLNASKNIKTPSMQIYFHPDFKMQFLVNKDDKKNENLEQKEKVNSIQEFQEGLLPTQLVNFISKTEIYYDPDPQNSIIFQKRMEILDMELDDDKTDYEPWVLVVYIKDSYHVLKWDKIQNFFKYDMKNLVKDLDLYCTFEEGVIYVRVQKKQFGDIGREDDDDDEDDEYRESVLNKLERLEQQILKDFWLIDGVNSITKVMRKIVDSDYLHLMKGQELPDKQVYREIYLETDGSNLIDIFQLPEIDTTRTISNDVIEISKILGIEAARSTMIGEMNNVFDKYSIYVNARHMGILNNWMTSRGTIIPCNRNGVNRIPSVSALRKASFEEMVEMLYEASIYSELDRLRGISEKIYLGQKCNVGTNIFNLYLDLQAVDQCVIVPNSQKQKFEDEGEILNDEQDQPLNKDLGKTPMQPKTPLPFINTPYGGMTPNIGGSGISFTPNINKTEITSPGYRYGDNVQSPAYVPQIARSSNQSSPMNSGHPSPVYSNSLIGSPNQSPKYYQDSPNSPQYVSPQSSNYQNSVSGGAGQYSASSPNYQPTQYSGVYQSSSPSPRYNSSPQSSSYSASYNKSSSPVYKPSYHQQNSPISSTHQQIQMGSGDNNEQYIQPNNNDSEKEEDEEGDSINE</sequence>
<dbReference type="Gene3D" id="2.40.40.20">
    <property type="match status" value="1"/>
</dbReference>
<organism evidence="9 10">
    <name type="scientific">Pseudocohnilembus persalinus</name>
    <name type="common">Ciliate</name>
    <dbReference type="NCBI Taxonomy" id="266149"/>
    <lineage>
        <taxon>Eukaryota</taxon>
        <taxon>Sar</taxon>
        <taxon>Alveolata</taxon>
        <taxon>Ciliophora</taxon>
        <taxon>Intramacronucleata</taxon>
        <taxon>Oligohymenophorea</taxon>
        <taxon>Scuticociliatia</taxon>
        <taxon>Philasterida</taxon>
        <taxon>Pseudocohnilembidae</taxon>
        <taxon>Pseudocohnilembus</taxon>
    </lineage>
</organism>
<keyword evidence="2 6" id="KW-0240">DNA-directed RNA polymerase</keyword>
<reference evidence="9 10" key="1">
    <citation type="journal article" date="2015" name="Sci. Rep.">
        <title>Genome of the facultative scuticociliatosis pathogen Pseudocohnilembus persalinus provides insight into its virulence through horizontal gene transfer.</title>
        <authorList>
            <person name="Xiong J."/>
            <person name="Wang G."/>
            <person name="Cheng J."/>
            <person name="Tian M."/>
            <person name="Pan X."/>
            <person name="Warren A."/>
            <person name="Jiang C."/>
            <person name="Yuan D."/>
            <person name="Miao W."/>
        </authorList>
    </citation>
    <scope>NUCLEOTIDE SEQUENCE [LARGE SCALE GENOMIC DNA]</scope>
    <source>
        <strain evidence="9">36N120E</strain>
    </source>
</reference>
<evidence type="ECO:0000256" key="1">
    <source>
        <dbReference type="ARBA" id="ARBA00006460"/>
    </source>
</evidence>
<feature type="domain" description="RNA polymerase N-terminal" evidence="8">
    <location>
        <begin position="282"/>
        <end position="589"/>
    </location>
</feature>
<feature type="compositionally biased region" description="Low complexity" evidence="7">
    <location>
        <begin position="1707"/>
        <end position="1735"/>
    </location>
</feature>
<feature type="compositionally biased region" description="Polar residues" evidence="7">
    <location>
        <begin position="1631"/>
        <end position="1706"/>
    </location>
</feature>
<dbReference type="Gene3D" id="1.10.274.100">
    <property type="entry name" value="RNA polymerase Rpb1, domain 3"/>
    <property type="match status" value="1"/>
</dbReference>
<dbReference type="Gene3D" id="6.20.50.80">
    <property type="match status" value="1"/>
</dbReference>
<dbReference type="GO" id="GO:0003677">
    <property type="term" value="F:DNA binding"/>
    <property type="evidence" value="ECO:0007669"/>
    <property type="project" value="InterPro"/>
</dbReference>
<protein>
    <recommendedName>
        <fullName evidence="6">DNA-directed RNA polymerase subunit</fullName>
        <ecNumber evidence="6">2.7.7.6</ecNumber>
    </recommendedName>
</protein>
<comment type="catalytic activity">
    <reaction evidence="6">
        <text>RNA(n) + a ribonucleoside 5'-triphosphate = RNA(n+1) + diphosphate</text>
        <dbReference type="Rhea" id="RHEA:21248"/>
        <dbReference type="Rhea" id="RHEA-COMP:14527"/>
        <dbReference type="Rhea" id="RHEA-COMP:17342"/>
        <dbReference type="ChEBI" id="CHEBI:33019"/>
        <dbReference type="ChEBI" id="CHEBI:61557"/>
        <dbReference type="ChEBI" id="CHEBI:140395"/>
        <dbReference type="EC" id="2.7.7.6"/>
    </reaction>
</comment>
<dbReference type="Gene3D" id="3.30.1490.180">
    <property type="entry name" value="RNA polymerase ii"/>
    <property type="match status" value="1"/>
</dbReference>
<dbReference type="SUPFAM" id="SSF64484">
    <property type="entry name" value="beta and beta-prime subunits of DNA dependent RNA-polymerase"/>
    <property type="match status" value="1"/>
</dbReference>
<dbReference type="InterPro" id="IPR000722">
    <property type="entry name" value="RNA_pol_asu"/>
</dbReference>
<dbReference type="InterPro" id="IPR007066">
    <property type="entry name" value="RNA_pol_Rpb1_3"/>
</dbReference>
<dbReference type="InterPro" id="IPR045867">
    <property type="entry name" value="DNA-dir_RpoC_beta_prime"/>
</dbReference>
<feature type="compositionally biased region" description="Polar residues" evidence="7">
    <location>
        <begin position="1741"/>
        <end position="1769"/>
    </location>
</feature>
<dbReference type="InterPro" id="IPR038593">
    <property type="entry name" value="RNA_pol_Rpb1_7_sf"/>
</dbReference>
<dbReference type="Gene3D" id="4.10.860.120">
    <property type="entry name" value="RNA polymerase II, clamp domain"/>
    <property type="match status" value="1"/>
</dbReference>
<dbReference type="EMBL" id="LDAU01000133">
    <property type="protein sequence ID" value="KRX03376.1"/>
    <property type="molecule type" value="Genomic_DNA"/>
</dbReference>
<gene>
    <name evidence="9" type="ORF">PPERSA_12655</name>
</gene>
<dbReference type="Pfam" id="PF04997">
    <property type="entry name" value="RNA_pol_Rpb1_1"/>
    <property type="match status" value="1"/>
</dbReference>
<dbReference type="Gene3D" id="6.10.250.2940">
    <property type="match status" value="1"/>
</dbReference>
<evidence type="ECO:0000256" key="7">
    <source>
        <dbReference type="SAM" id="MobiDB-lite"/>
    </source>
</evidence>
<dbReference type="Pfam" id="PF04983">
    <property type="entry name" value="RNA_pol_Rpb1_3"/>
    <property type="match status" value="1"/>
</dbReference>
<dbReference type="PANTHER" id="PTHR19376:SF37">
    <property type="entry name" value="DNA-DIRECTED RNA POLYMERASE II SUBUNIT RPB1"/>
    <property type="match status" value="1"/>
</dbReference>
<dbReference type="GO" id="GO:0003899">
    <property type="term" value="F:DNA-directed RNA polymerase activity"/>
    <property type="evidence" value="ECO:0007669"/>
    <property type="project" value="UniProtKB-EC"/>
</dbReference>
<dbReference type="GO" id="GO:0005665">
    <property type="term" value="C:RNA polymerase II, core complex"/>
    <property type="evidence" value="ECO:0007669"/>
    <property type="project" value="TreeGrafter"/>
</dbReference>
<dbReference type="InterPro" id="IPR042102">
    <property type="entry name" value="RNA_pol_Rpb1_3_sf"/>
</dbReference>
<comment type="caution">
    <text evidence="9">The sequence shown here is derived from an EMBL/GenBank/DDBJ whole genome shotgun (WGS) entry which is preliminary data.</text>
</comment>
<dbReference type="Gene3D" id="1.10.150.390">
    <property type="match status" value="1"/>
</dbReference>
<dbReference type="PANTHER" id="PTHR19376">
    <property type="entry name" value="DNA-DIRECTED RNA POLYMERASE"/>
    <property type="match status" value="1"/>
</dbReference>
<proteinExistence type="inferred from homology"/>
<dbReference type="SMART" id="SM00663">
    <property type="entry name" value="RPOLA_N"/>
    <property type="match status" value="1"/>
</dbReference>
<dbReference type="EC" id="2.7.7.6" evidence="6"/>
<evidence type="ECO:0000313" key="9">
    <source>
        <dbReference type="EMBL" id="KRX03376.1"/>
    </source>
</evidence>
<feature type="region of interest" description="Disordered" evidence="7">
    <location>
        <begin position="1551"/>
        <end position="1576"/>
    </location>
</feature>
<feature type="region of interest" description="Disordered" evidence="7">
    <location>
        <begin position="1631"/>
        <end position="1787"/>
    </location>
</feature>
<dbReference type="Gene3D" id="1.10.132.30">
    <property type="match status" value="1"/>
</dbReference>
<dbReference type="FunFam" id="1.10.274.100:FF:000001">
    <property type="entry name" value="DNA-directed RNA polymerase subunit"/>
    <property type="match status" value="1"/>
</dbReference>
<dbReference type="Pfam" id="PF05000">
    <property type="entry name" value="RNA_pol_Rpb1_4"/>
    <property type="match status" value="1"/>
</dbReference>
<dbReference type="InParanoid" id="A0A0V0QN37"/>
<dbReference type="InterPro" id="IPR044893">
    <property type="entry name" value="RNA_pol_Rpb1_clamp_domain"/>
</dbReference>
<keyword evidence="5 6" id="KW-0804">Transcription</keyword>
<dbReference type="Pfam" id="PF00623">
    <property type="entry name" value="RNA_pol_Rpb1_2"/>
    <property type="match status" value="1"/>
</dbReference>
<evidence type="ECO:0000259" key="8">
    <source>
        <dbReference type="SMART" id="SM00663"/>
    </source>
</evidence>
<dbReference type="InterPro" id="IPR007083">
    <property type="entry name" value="RNA_pol_Rpb1_4"/>
</dbReference>
<dbReference type="Gene3D" id="3.30.1360.140">
    <property type="match status" value="1"/>
</dbReference>
<keyword evidence="10" id="KW-1185">Reference proteome</keyword>
<name>A0A0V0QN37_PSEPJ</name>
<dbReference type="FunCoup" id="A0A0V0QN37">
    <property type="interactions" value="356"/>
</dbReference>
<keyword evidence="4 6" id="KW-0548">Nucleotidyltransferase</keyword>
<dbReference type="Proteomes" id="UP000054937">
    <property type="component" value="Unassembled WGS sequence"/>
</dbReference>
<accession>A0A0V0QN37</accession>
<evidence type="ECO:0000256" key="3">
    <source>
        <dbReference type="ARBA" id="ARBA00022679"/>
    </source>
</evidence>
<evidence type="ECO:0000256" key="6">
    <source>
        <dbReference type="RuleBase" id="RU004279"/>
    </source>
</evidence>
<comment type="function">
    <text evidence="6">DNA-dependent RNA polymerase catalyzes the transcription of DNA into RNA using the four ribonucleoside triphosphates as substrates.</text>
</comment>
<dbReference type="InterPro" id="IPR006592">
    <property type="entry name" value="RNA_pol_N"/>
</dbReference>
<evidence type="ECO:0000256" key="5">
    <source>
        <dbReference type="ARBA" id="ARBA00023163"/>
    </source>
</evidence>
<comment type="similarity">
    <text evidence="1 6">Belongs to the RNA polymerase beta' chain family.</text>
</comment>
<dbReference type="FunFam" id="2.40.40.20:FF:000019">
    <property type="entry name" value="DNA-directed RNA polymerase II subunit RPB1"/>
    <property type="match status" value="1"/>
</dbReference>
<feature type="compositionally biased region" description="Acidic residues" evidence="7">
    <location>
        <begin position="1775"/>
        <end position="1787"/>
    </location>
</feature>
<dbReference type="OrthoDB" id="270392at2759"/>
<dbReference type="InterPro" id="IPR038120">
    <property type="entry name" value="Rpb1_funnel_sf"/>
</dbReference>
<dbReference type="Pfam" id="PF04990">
    <property type="entry name" value="RNA_pol_Rpb1_7"/>
    <property type="match status" value="1"/>
</dbReference>
<dbReference type="GO" id="GO:0006351">
    <property type="term" value="P:DNA-templated transcription"/>
    <property type="evidence" value="ECO:0007669"/>
    <property type="project" value="InterPro"/>
</dbReference>
<evidence type="ECO:0000313" key="10">
    <source>
        <dbReference type="Proteomes" id="UP000054937"/>
    </source>
</evidence>
<evidence type="ECO:0000256" key="4">
    <source>
        <dbReference type="ARBA" id="ARBA00022695"/>
    </source>
</evidence>
<dbReference type="InterPro" id="IPR007073">
    <property type="entry name" value="RNA_pol_Rpb1_7"/>
</dbReference>
<feature type="compositionally biased region" description="Acidic residues" evidence="7">
    <location>
        <begin position="1551"/>
        <end position="1561"/>
    </location>
</feature>
<evidence type="ECO:0000256" key="2">
    <source>
        <dbReference type="ARBA" id="ARBA00022478"/>
    </source>
</evidence>
<dbReference type="InterPro" id="IPR007081">
    <property type="entry name" value="RNA_pol_Rpb1_5"/>
</dbReference>
<dbReference type="OMA" id="KPCMGIV"/>